<feature type="domain" description="Methyltransferase type 11" evidence="1">
    <location>
        <begin position="24"/>
        <end position="110"/>
    </location>
</feature>
<name>A0A1C3E6P0_9PLAN</name>
<dbReference type="EMBL" id="LYDR01000150">
    <property type="protein sequence ID" value="ODA28901.1"/>
    <property type="molecule type" value="Genomic_DNA"/>
</dbReference>
<dbReference type="OrthoDB" id="253007at2"/>
<dbReference type="PANTHER" id="PTHR42912">
    <property type="entry name" value="METHYLTRANSFERASE"/>
    <property type="match status" value="1"/>
</dbReference>
<gene>
    <name evidence="2" type="ORF">A6X21_10400</name>
</gene>
<evidence type="ECO:0000313" key="3">
    <source>
        <dbReference type="Proteomes" id="UP000094828"/>
    </source>
</evidence>
<dbReference type="AlphaFoldDB" id="A0A1C3E6P0"/>
<dbReference type="RefSeq" id="WP_068850626.1">
    <property type="nucleotide sequence ID" value="NZ_LYDR01000150.1"/>
</dbReference>
<proteinExistence type="predicted"/>
<dbReference type="Proteomes" id="UP000094828">
    <property type="component" value="Unassembled WGS sequence"/>
</dbReference>
<dbReference type="InterPro" id="IPR050508">
    <property type="entry name" value="Methyltransf_Superfamily"/>
</dbReference>
<evidence type="ECO:0000259" key="1">
    <source>
        <dbReference type="Pfam" id="PF08241"/>
    </source>
</evidence>
<evidence type="ECO:0000313" key="2">
    <source>
        <dbReference type="EMBL" id="ODA28901.1"/>
    </source>
</evidence>
<dbReference type="GO" id="GO:0008757">
    <property type="term" value="F:S-adenosylmethionine-dependent methyltransferase activity"/>
    <property type="evidence" value="ECO:0007669"/>
    <property type="project" value="InterPro"/>
</dbReference>
<protein>
    <recommendedName>
        <fullName evidence="1">Methyltransferase type 11 domain-containing protein</fullName>
    </recommendedName>
</protein>
<dbReference type="STRING" id="1841610.A6X21_10400"/>
<dbReference type="Gene3D" id="3.40.50.150">
    <property type="entry name" value="Vaccinia Virus protein VP39"/>
    <property type="match status" value="1"/>
</dbReference>
<dbReference type="Pfam" id="PF08241">
    <property type="entry name" value="Methyltransf_11"/>
    <property type="match status" value="1"/>
</dbReference>
<reference evidence="2 3" key="1">
    <citation type="submission" date="2016-05" db="EMBL/GenBank/DDBJ databases">
        <title>Genomic and physiological characterization of Planctopirus sp. isolated from fresh water lake.</title>
        <authorList>
            <person name="Subhash Y."/>
            <person name="Ramana C."/>
        </authorList>
    </citation>
    <scope>NUCLEOTIDE SEQUENCE [LARGE SCALE GENOMIC DNA]</scope>
    <source>
        <strain evidence="2 3">JC280</strain>
    </source>
</reference>
<dbReference type="InterPro" id="IPR029063">
    <property type="entry name" value="SAM-dependent_MTases_sf"/>
</dbReference>
<comment type="caution">
    <text evidence="2">The sequence shown here is derived from an EMBL/GenBank/DDBJ whole genome shotgun (WGS) entry which is preliminary data.</text>
</comment>
<keyword evidence="3" id="KW-1185">Reference proteome</keyword>
<dbReference type="InterPro" id="IPR013216">
    <property type="entry name" value="Methyltransf_11"/>
</dbReference>
<dbReference type="PANTHER" id="PTHR42912:SF58">
    <property type="entry name" value="BLR1400 PROTEIN"/>
    <property type="match status" value="1"/>
</dbReference>
<dbReference type="CDD" id="cd02440">
    <property type="entry name" value="AdoMet_MTases"/>
    <property type="match status" value="1"/>
</dbReference>
<organism evidence="2 3">
    <name type="scientific">Planctopirus hydrillae</name>
    <dbReference type="NCBI Taxonomy" id="1841610"/>
    <lineage>
        <taxon>Bacteria</taxon>
        <taxon>Pseudomonadati</taxon>
        <taxon>Planctomycetota</taxon>
        <taxon>Planctomycetia</taxon>
        <taxon>Planctomycetales</taxon>
        <taxon>Planctomycetaceae</taxon>
        <taxon>Planctopirus</taxon>
    </lineage>
</organism>
<sequence>MSILEPYHLHEFSHFEFPPASRVLDVGCGPGEQMLELLRRGHEPVGIDPDPACVETVRSYELEAVQGFAEHLPFPDSSFDGVISKVVLPYTRSAIAMQEMARVLKPGGMARFSFHGAGYFLLYAAKHPNWKTRIYGLRSLVNGWSYAATGKRLPGFLGDTIYQSRTRLNRYYRRLGLELLEDPQAPTFMGFPVFIYQAVRKRPLARLSIYRPQVGSSQGQKLTSERQISDKLHELTAKDEFAMK</sequence>
<accession>A0A1C3E6P0</accession>
<dbReference type="SUPFAM" id="SSF53335">
    <property type="entry name" value="S-adenosyl-L-methionine-dependent methyltransferases"/>
    <property type="match status" value="1"/>
</dbReference>